<evidence type="ECO:0000313" key="6">
    <source>
        <dbReference type="EMBL" id="KAJ7364150.1"/>
    </source>
</evidence>
<dbReference type="Gene3D" id="1.25.40.180">
    <property type="match status" value="1"/>
</dbReference>
<proteinExistence type="inferred from homology"/>
<dbReference type="Pfam" id="PF02847">
    <property type="entry name" value="MA3"/>
    <property type="match status" value="1"/>
</dbReference>
<feature type="region of interest" description="Disordered" evidence="4">
    <location>
        <begin position="1"/>
        <end position="154"/>
    </location>
</feature>
<keyword evidence="3" id="KW-0539">Nucleus</keyword>
<feature type="domain" description="MI" evidence="5">
    <location>
        <begin position="624"/>
        <end position="766"/>
    </location>
</feature>
<dbReference type="PROSITE" id="PS51366">
    <property type="entry name" value="MI"/>
    <property type="match status" value="1"/>
</dbReference>
<feature type="region of interest" description="Disordered" evidence="4">
    <location>
        <begin position="185"/>
        <end position="302"/>
    </location>
</feature>
<evidence type="ECO:0000256" key="1">
    <source>
        <dbReference type="ARBA" id="ARBA00004604"/>
    </source>
</evidence>
<dbReference type="GO" id="GO:0003723">
    <property type="term" value="F:RNA binding"/>
    <property type="evidence" value="ECO:0007669"/>
    <property type="project" value="InterPro"/>
</dbReference>
<dbReference type="SMART" id="SM00543">
    <property type="entry name" value="MIF4G"/>
    <property type="match status" value="1"/>
</dbReference>
<dbReference type="InterPro" id="IPR016024">
    <property type="entry name" value="ARM-type_fold"/>
</dbReference>
<comment type="caution">
    <text evidence="6">The sequence shown here is derived from an EMBL/GenBank/DDBJ whole genome shotgun (WGS) entry which is preliminary data.</text>
</comment>
<feature type="compositionally biased region" description="Basic and acidic residues" evidence="4">
    <location>
        <begin position="40"/>
        <end position="58"/>
    </location>
</feature>
<evidence type="ECO:0000256" key="2">
    <source>
        <dbReference type="ARBA" id="ARBA00006856"/>
    </source>
</evidence>
<feature type="compositionally biased region" description="Acidic residues" evidence="4">
    <location>
        <begin position="238"/>
        <end position="255"/>
    </location>
</feature>
<accession>A0AAD7F3N4</accession>
<dbReference type="PANTHER" id="PTHR18034">
    <property type="entry name" value="CELL CYCLE CONTROL PROTEIN CWF22-RELATED"/>
    <property type="match status" value="1"/>
</dbReference>
<feature type="compositionally biased region" description="Acidic residues" evidence="4">
    <location>
        <begin position="262"/>
        <end position="274"/>
    </location>
</feature>
<evidence type="ECO:0000256" key="4">
    <source>
        <dbReference type="SAM" id="MobiDB-lite"/>
    </source>
</evidence>
<evidence type="ECO:0000259" key="5">
    <source>
        <dbReference type="PROSITE" id="PS51366"/>
    </source>
</evidence>
<sequence length="872" mass="97008">MRKKTTTTRLPQTLVERLGEDTGNDSVEPRKKWSNKSKPSRKELRKQERSGAKQRKAEFFSAPHKRAAEEEHGDSPQRKKVKLATQEVVNKPPPSVVAPLAARVTSEPVVKVAQPKPKPAKIKPKKTALEKLLGGSDPTPAPVGPRSQKEKEEDAYIAYLEAKLGYGGKKTKKREEDGLDDLFDLADSLADSRPLPAERDDSESVDDGTEDEGDRNFDGLSDEEEDEGDRNFDRRDSDSEDESSGTDEDSGEEPEWGGIDPEGMELDEDEDEEAVSATAKPQLGTAYVPPHLRNRPQDEAGSEAMIKLTRQIKGLLNRMTEQNIASILDSIEEIYRKNSRNDVTSMLTTLIVDGISSHSSLLDSYVVLYGAFVSSLHKIIGIEFAAFFVQRVVSAYEQHYTDLTDAAKNPEQAAVPENPQTDASTSGKECSNLIVLLSELYNFQVISCVLVFDIIRGLLDTDLSEFSVELLLKVVRNSGQQLRQDDPSALKDIIQTVQSKISDQDEALGSRTRFMVETLTNLKNNKLKRNTTLNQGGEAVERMKKFLSGLSKSRHVMAHEPLRVSLQDLHSAESKGKWWLVGAAWGGDPLVDRQDEASKREDSANDSGNTVLLKLARKQGMNTDIRRSIFVVLMSSDDYVDACERLSQLSLTEVQQREIVRVLLHCCGNEKSYNPYYALVCQHLCRSSHSYKITLQFCLWDFLRDLGEANVGGAEVIKNLKDDRDEGAAFDVKSISSTRIRNVAKAYAWWVAKDCVTLAILKPVDFTALKPQSREFLKEFVVQLFVSSQVAAPVISTRDGTGVPTTRNRGPVEEIFIKASRVEALAMGLVYFLTEALRDVDEMPDPMKKLVKWASGVAKDTLRTGVDVIPSL</sequence>
<gene>
    <name evidence="6" type="ORF">DFH08DRAFT_949760</name>
</gene>
<dbReference type="AlphaFoldDB" id="A0AAD7F3N4"/>
<evidence type="ECO:0000256" key="3">
    <source>
        <dbReference type="ARBA" id="ARBA00023242"/>
    </source>
</evidence>
<dbReference type="PANTHER" id="PTHR18034:SF4">
    <property type="entry name" value="NUCLEOLAR MIF4G DOMAIN-CONTAINING PROTEIN 1"/>
    <property type="match status" value="1"/>
</dbReference>
<comment type="similarity">
    <text evidence="2">Belongs to the CWC22 family.</text>
</comment>
<reference evidence="6" key="1">
    <citation type="submission" date="2023-03" db="EMBL/GenBank/DDBJ databases">
        <title>Massive genome expansion in bonnet fungi (Mycena s.s.) driven by repeated elements and novel gene families across ecological guilds.</title>
        <authorList>
            <consortium name="Lawrence Berkeley National Laboratory"/>
            <person name="Harder C.B."/>
            <person name="Miyauchi S."/>
            <person name="Viragh M."/>
            <person name="Kuo A."/>
            <person name="Thoen E."/>
            <person name="Andreopoulos B."/>
            <person name="Lu D."/>
            <person name="Skrede I."/>
            <person name="Drula E."/>
            <person name="Henrissat B."/>
            <person name="Morin E."/>
            <person name="Kohler A."/>
            <person name="Barry K."/>
            <person name="LaButti K."/>
            <person name="Morin E."/>
            <person name="Salamov A."/>
            <person name="Lipzen A."/>
            <person name="Mereny Z."/>
            <person name="Hegedus B."/>
            <person name="Baldrian P."/>
            <person name="Stursova M."/>
            <person name="Weitz H."/>
            <person name="Taylor A."/>
            <person name="Grigoriev I.V."/>
            <person name="Nagy L.G."/>
            <person name="Martin F."/>
            <person name="Kauserud H."/>
        </authorList>
    </citation>
    <scope>NUCLEOTIDE SEQUENCE</scope>
    <source>
        <strain evidence="6">CBHHK002</strain>
    </source>
</reference>
<name>A0AAD7F3N4_9AGAR</name>
<dbReference type="InterPro" id="IPR003891">
    <property type="entry name" value="Initiation_fac_eIF4g_MI"/>
</dbReference>
<dbReference type="InterPro" id="IPR050781">
    <property type="entry name" value="CWC22_splicing_factor"/>
</dbReference>
<dbReference type="Proteomes" id="UP001218218">
    <property type="component" value="Unassembled WGS sequence"/>
</dbReference>
<feature type="compositionally biased region" description="Acidic residues" evidence="4">
    <location>
        <begin position="200"/>
        <end position="213"/>
    </location>
</feature>
<dbReference type="GO" id="GO:0005730">
    <property type="term" value="C:nucleolus"/>
    <property type="evidence" value="ECO:0007669"/>
    <property type="project" value="UniProtKB-SubCell"/>
</dbReference>
<dbReference type="GO" id="GO:0042274">
    <property type="term" value="P:ribosomal small subunit biogenesis"/>
    <property type="evidence" value="ECO:0007669"/>
    <property type="project" value="TreeGrafter"/>
</dbReference>
<organism evidence="6 7">
    <name type="scientific">Mycena albidolilacea</name>
    <dbReference type="NCBI Taxonomy" id="1033008"/>
    <lineage>
        <taxon>Eukaryota</taxon>
        <taxon>Fungi</taxon>
        <taxon>Dikarya</taxon>
        <taxon>Basidiomycota</taxon>
        <taxon>Agaricomycotina</taxon>
        <taxon>Agaricomycetes</taxon>
        <taxon>Agaricomycetidae</taxon>
        <taxon>Agaricales</taxon>
        <taxon>Marasmiineae</taxon>
        <taxon>Mycenaceae</taxon>
        <taxon>Mycena</taxon>
    </lineage>
</organism>
<evidence type="ECO:0000313" key="7">
    <source>
        <dbReference type="Proteomes" id="UP001218218"/>
    </source>
</evidence>
<protein>
    <recommendedName>
        <fullName evidence="5">MI domain-containing protein</fullName>
    </recommendedName>
</protein>
<dbReference type="SUPFAM" id="SSF48371">
    <property type="entry name" value="ARM repeat"/>
    <property type="match status" value="1"/>
</dbReference>
<dbReference type="InterPro" id="IPR003890">
    <property type="entry name" value="MIF4G-like_typ-3"/>
</dbReference>
<dbReference type="Pfam" id="PF02854">
    <property type="entry name" value="MIF4G"/>
    <property type="match status" value="1"/>
</dbReference>
<keyword evidence="7" id="KW-1185">Reference proteome</keyword>
<dbReference type="EMBL" id="JARIHO010000003">
    <property type="protein sequence ID" value="KAJ7364150.1"/>
    <property type="molecule type" value="Genomic_DNA"/>
</dbReference>
<feature type="region of interest" description="Disordered" evidence="4">
    <location>
        <begin position="407"/>
        <end position="426"/>
    </location>
</feature>
<comment type="subcellular location">
    <subcellularLocation>
        <location evidence="1">Nucleus</location>
        <location evidence="1">Nucleolus</location>
    </subcellularLocation>
</comment>
<feature type="compositionally biased region" description="Basic and acidic residues" evidence="4">
    <location>
        <begin position="66"/>
        <end position="77"/>
    </location>
</feature>
<dbReference type="SMART" id="SM00544">
    <property type="entry name" value="MA3"/>
    <property type="match status" value="1"/>
</dbReference>